<gene>
    <name evidence="1" type="ORF">BV898_11452</name>
</gene>
<comment type="caution">
    <text evidence="1">The sequence shown here is derived from an EMBL/GenBank/DDBJ whole genome shotgun (WGS) entry which is preliminary data.</text>
</comment>
<evidence type="ECO:0000313" key="1">
    <source>
        <dbReference type="EMBL" id="OQV14334.1"/>
    </source>
</evidence>
<protein>
    <submittedName>
        <fullName evidence="1">Uncharacterized protein</fullName>
    </submittedName>
</protein>
<sequence>MASQELEVEFYNASSAAFSYHHLLEPLPVPYRIVVTILYIDLFAVGISGNATGPGLSGWSTRPKHLPFTIAIPD</sequence>
<evidence type="ECO:0000313" key="2">
    <source>
        <dbReference type="Proteomes" id="UP000192578"/>
    </source>
</evidence>
<dbReference type="AlphaFoldDB" id="A0A1W0WGK7"/>
<name>A0A1W0WGK7_HYPEX</name>
<accession>A0A1W0WGK7</accession>
<reference evidence="2" key="1">
    <citation type="submission" date="2017-01" db="EMBL/GenBank/DDBJ databases">
        <title>Comparative genomics of anhydrobiosis in the tardigrade Hypsibius dujardini.</title>
        <authorList>
            <person name="Yoshida Y."/>
            <person name="Koutsovoulos G."/>
            <person name="Laetsch D."/>
            <person name="Stevens L."/>
            <person name="Kumar S."/>
            <person name="Horikawa D."/>
            <person name="Ishino K."/>
            <person name="Komine S."/>
            <person name="Tomita M."/>
            <person name="Blaxter M."/>
            <person name="Arakawa K."/>
        </authorList>
    </citation>
    <scope>NUCLEOTIDE SEQUENCE [LARGE SCALE GENOMIC DNA]</scope>
    <source>
        <strain evidence="2">Z151</strain>
    </source>
</reference>
<proteinExistence type="predicted"/>
<organism evidence="1 2">
    <name type="scientific">Hypsibius exemplaris</name>
    <name type="common">Freshwater tardigrade</name>
    <dbReference type="NCBI Taxonomy" id="2072580"/>
    <lineage>
        <taxon>Eukaryota</taxon>
        <taxon>Metazoa</taxon>
        <taxon>Ecdysozoa</taxon>
        <taxon>Tardigrada</taxon>
        <taxon>Eutardigrada</taxon>
        <taxon>Parachela</taxon>
        <taxon>Hypsibioidea</taxon>
        <taxon>Hypsibiidae</taxon>
        <taxon>Hypsibius</taxon>
    </lineage>
</organism>
<dbReference type="Proteomes" id="UP000192578">
    <property type="component" value="Unassembled WGS sequence"/>
</dbReference>
<dbReference type="EMBL" id="MTYJ01000106">
    <property type="protein sequence ID" value="OQV14334.1"/>
    <property type="molecule type" value="Genomic_DNA"/>
</dbReference>
<keyword evidence="2" id="KW-1185">Reference proteome</keyword>